<organism evidence="4 5">
    <name type="scientific">Haloactinospora alba</name>
    <dbReference type="NCBI Taxonomy" id="405555"/>
    <lineage>
        <taxon>Bacteria</taxon>
        <taxon>Bacillati</taxon>
        <taxon>Actinomycetota</taxon>
        <taxon>Actinomycetes</taxon>
        <taxon>Streptosporangiales</taxon>
        <taxon>Nocardiopsidaceae</taxon>
        <taxon>Haloactinospora</taxon>
    </lineage>
</organism>
<dbReference type="CDD" id="cd07576">
    <property type="entry name" value="R-amidase_like"/>
    <property type="match status" value="1"/>
</dbReference>
<dbReference type="InterPro" id="IPR036526">
    <property type="entry name" value="C-N_Hydrolase_sf"/>
</dbReference>
<dbReference type="Pfam" id="PF00795">
    <property type="entry name" value="CN_hydrolase"/>
    <property type="match status" value="1"/>
</dbReference>
<dbReference type="SUPFAM" id="SSF56317">
    <property type="entry name" value="Carbon-nitrogen hydrolase"/>
    <property type="match status" value="1"/>
</dbReference>
<dbReference type="EMBL" id="VFQC01000001">
    <property type="protein sequence ID" value="TQN30882.1"/>
    <property type="molecule type" value="Genomic_DNA"/>
</dbReference>
<proteinExistence type="inferred from homology"/>
<evidence type="ECO:0000313" key="5">
    <source>
        <dbReference type="Proteomes" id="UP000317422"/>
    </source>
</evidence>
<protein>
    <submittedName>
        <fullName evidence="4">Putative amidohydrolase</fullName>
    </submittedName>
</protein>
<dbReference type="PANTHER" id="PTHR23088:SF27">
    <property type="entry name" value="DEAMINATED GLUTATHIONE AMIDASE"/>
    <property type="match status" value="1"/>
</dbReference>
<keyword evidence="4" id="KW-0378">Hydrolase</keyword>
<evidence type="ECO:0000256" key="1">
    <source>
        <dbReference type="ARBA" id="ARBA00010613"/>
    </source>
</evidence>
<reference evidence="4 5" key="1">
    <citation type="submission" date="2019-06" db="EMBL/GenBank/DDBJ databases">
        <title>Sequencing the genomes of 1000 actinobacteria strains.</title>
        <authorList>
            <person name="Klenk H.-P."/>
        </authorList>
    </citation>
    <scope>NUCLEOTIDE SEQUENCE [LARGE SCALE GENOMIC DNA]</scope>
    <source>
        <strain evidence="4 5">DSM 45015</strain>
    </source>
</reference>
<dbReference type="Gene3D" id="3.60.110.10">
    <property type="entry name" value="Carbon-nitrogen hydrolase"/>
    <property type="match status" value="1"/>
</dbReference>
<sequence>MAADQHGDSGEGAALRIALDQSAGPSRDPDGALGSLERSAAAAAERGAHLLVTPEMSLTGYNIGEASSAFAEPADGPLAGSVARIAARQGIAILHGYPEREGQAVHNTAQLTDAAGNTRAGYRKTHLFGPADRGVFTPGDAGLVQTELNGLRLGILICYDVEFPEMVRRHALAGTDLLLVPTALMHPHTAVATSVVPVRALENQIHVAYVNRCDTEGELDYCGLSCLVDPWGEELLRAGSGPELLLGEVDRRTITAARRSVSYLADRRPELYTPLAYREAAPGTTTGDTSR</sequence>
<gene>
    <name evidence="4" type="ORF">FHX37_0770</name>
</gene>
<accession>A0A543NGE6</accession>
<dbReference type="RefSeq" id="WP_141922153.1">
    <property type="nucleotide sequence ID" value="NZ_VFQC01000001.1"/>
</dbReference>
<dbReference type="GO" id="GO:0016787">
    <property type="term" value="F:hydrolase activity"/>
    <property type="evidence" value="ECO:0007669"/>
    <property type="project" value="UniProtKB-KW"/>
</dbReference>
<dbReference type="PROSITE" id="PS50263">
    <property type="entry name" value="CN_HYDROLASE"/>
    <property type="match status" value="1"/>
</dbReference>
<keyword evidence="5" id="KW-1185">Reference proteome</keyword>
<dbReference type="PANTHER" id="PTHR23088">
    <property type="entry name" value="NITRILASE-RELATED"/>
    <property type="match status" value="1"/>
</dbReference>
<dbReference type="InterPro" id="IPR003010">
    <property type="entry name" value="C-N_Hydrolase"/>
</dbReference>
<dbReference type="InterPro" id="IPR001110">
    <property type="entry name" value="UPF0012_CS"/>
</dbReference>
<dbReference type="OrthoDB" id="9811121at2"/>
<dbReference type="InterPro" id="IPR044083">
    <property type="entry name" value="RamA-like"/>
</dbReference>
<evidence type="ECO:0000313" key="4">
    <source>
        <dbReference type="EMBL" id="TQN30882.1"/>
    </source>
</evidence>
<feature type="domain" description="CN hydrolase" evidence="3">
    <location>
        <begin position="15"/>
        <end position="251"/>
    </location>
</feature>
<evidence type="ECO:0000256" key="2">
    <source>
        <dbReference type="SAM" id="MobiDB-lite"/>
    </source>
</evidence>
<dbReference type="AlphaFoldDB" id="A0A543NGE6"/>
<dbReference type="PROSITE" id="PS01227">
    <property type="entry name" value="UPF0012"/>
    <property type="match status" value="1"/>
</dbReference>
<evidence type="ECO:0000259" key="3">
    <source>
        <dbReference type="PROSITE" id="PS50263"/>
    </source>
</evidence>
<comment type="caution">
    <text evidence="4">The sequence shown here is derived from an EMBL/GenBank/DDBJ whole genome shotgun (WGS) entry which is preliminary data.</text>
</comment>
<name>A0A543NGE6_9ACTN</name>
<feature type="region of interest" description="Disordered" evidence="2">
    <location>
        <begin position="1"/>
        <end position="33"/>
    </location>
</feature>
<comment type="similarity">
    <text evidence="1">Belongs to the carbon-nitrogen hydrolase superfamily. NIT1/NIT2 family.</text>
</comment>
<dbReference type="Proteomes" id="UP000317422">
    <property type="component" value="Unassembled WGS sequence"/>
</dbReference>